<dbReference type="PANTHER" id="PTHR33434">
    <property type="entry name" value="DEGV DOMAIN-CONTAINING PROTEIN DR_1986-RELATED"/>
    <property type="match status" value="1"/>
</dbReference>
<dbReference type="Proteomes" id="UP000523000">
    <property type="component" value="Unassembled WGS sequence"/>
</dbReference>
<dbReference type="RefSeq" id="WP_183512716.1">
    <property type="nucleotide sequence ID" value="NZ_BAABGK010000040.1"/>
</dbReference>
<dbReference type="PROSITE" id="PS51482">
    <property type="entry name" value="DEGV"/>
    <property type="match status" value="1"/>
</dbReference>
<evidence type="ECO:0000256" key="1">
    <source>
        <dbReference type="ARBA" id="ARBA00023121"/>
    </source>
</evidence>
<evidence type="ECO:0000313" key="2">
    <source>
        <dbReference type="EMBL" id="MBB2997164.1"/>
    </source>
</evidence>
<dbReference type="NCBIfam" id="TIGR00762">
    <property type="entry name" value="DegV"/>
    <property type="match status" value="1"/>
</dbReference>
<dbReference type="AlphaFoldDB" id="A0A839QQV7"/>
<keyword evidence="3" id="KW-1185">Reference proteome</keyword>
<dbReference type="InterPro" id="IPR043168">
    <property type="entry name" value="DegV_C"/>
</dbReference>
<organism evidence="2 3">
    <name type="scientific">Paeniglutamicibacter cryotolerans</name>
    <dbReference type="NCBI Taxonomy" id="670079"/>
    <lineage>
        <taxon>Bacteria</taxon>
        <taxon>Bacillati</taxon>
        <taxon>Actinomycetota</taxon>
        <taxon>Actinomycetes</taxon>
        <taxon>Micrococcales</taxon>
        <taxon>Micrococcaceae</taxon>
        <taxon>Paeniglutamicibacter</taxon>
    </lineage>
</organism>
<dbReference type="EMBL" id="JACHVS010000002">
    <property type="protein sequence ID" value="MBB2997164.1"/>
    <property type="molecule type" value="Genomic_DNA"/>
</dbReference>
<dbReference type="PANTHER" id="PTHR33434:SF2">
    <property type="entry name" value="FATTY ACID-BINDING PROTEIN TM_1468"/>
    <property type="match status" value="1"/>
</dbReference>
<evidence type="ECO:0000313" key="3">
    <source>
        <dbReference type="Proteomes" id="UP000523000"/>
    </source>
</evidence>
<dbReference type="SUPFAM" id="SSF82549">
    <property type="entry name" value="DAK1/DegV-like"/>
    <property type="match status" value="1"/>
</dbReference>
<sequence length="327" mass="33313">MSEPRSPVHTDRRDRRPAWKGLLASRRKAAGAVPVPAIGIVTDSAAALPAAWVRAHASVLRSVPMPVMIDGNIYVEGTDDVQTALALGLAMGKTVQTSRPAPGQLLRAYTELAEAGVAHIVSVHLSAKLSGTVDAARLAAEQSPVPVTVVDSRTVALAQGFAVMKMVDAAESGAGLATITALAQTAESNSIFFTVPSLDQLRRGGRIGAAAGMIGTLLAVKPILTMSGGQVIVQEKVRTHPRALARLVALARAEAAARGPGASLAVHYFGNLDQALEIVAELGGASAEAVFAQPVPAVLAAHTGAGVLAVAITSGAEPVTVPTSPVD</sequence>
<dbReference type="Pfam" id="PF02645">
    <property type="entry name" value="DegV"/>
    <property type="match status" value="1"/>
</dbReference>
<dbReference type="GO" id="GO:0008289">
    <property type="term" value="F:lipid binding"/>
    <property type="evidence" value="ECO:0007669"/>
    <property type="project" value="UniProtKB-KW"/>
</dbReference>
<name>A0A839QQV7_9MICC</name>
<accession>A0A839QQV7</accession>
<dbReference type="Gene3D" id="3.30.1180.10">
    <property type="match status" value="1"/>
</dbReference>
<reference evidence="2 3" key="1">
    <citation type="submission" date="2020-08" db="EMBL/GenBank/DDBJ databases">
        <title>Sequencing the genomes of 1000 actinobacteria strains.</title>
        <authorList>
            <person name="Klenk H.-P."/>
        </authorList>
    </citation>
    <scope>NUCLEOTIDE SEQUENCE [LARGE SCALE GENOMIC DNA]</scope>
    <source>
        <strain evidence="2 3">DSM 22826</strain>
    </source>
</reference>
<gene>
    <name evidence="2" type="ORF">E9229_003411</name>
</gene>
<dbReference type="InterPro" id="IPR050270">
    <property type="entry name" value="DegV_domain_contain"/>
</dbReference>
<dbReference type="Gene3D" id="3.40.50.10170">
    <property type="match status" value="1"/>
</dbReference>
<comment type="caution">
    <text evidence="2">The sequence shown here is derived from an EMBL/GenBank/DDBJ whole genome shotgun (WGS) entry which is preliminary data.</text>
</comment>
<keyword evidence="1" id="KW-0446">Lipid-binding</keyword>
<proteinExistence type="predicted"/>
<protein>
    <submittedName>
        <fullName evidence="2">DegV family protein with EDD domain</fullName>
    </submittedName>
</protein>
<dbReference type="InterPro" id="IPR003797">
    <property type="entry name" value="DegV"/>
</dbReference>